<dbReference type="Proteomes" id="UP001597181">
    <property type="component" value="Unassembled WGS sequence"/>
</dbReference>
<proteinExistence type="inferred from homology"/>
<evidence type="ECO:0000256" key="9">
    <source>
        <dbReference type="SAM" id="Phobius"/>
    </source>
</evidence>
<protein>
    <submittedName>
        <fullName evidence="10">FecCD family ABC transporter permease</fullName>
    </submittedName>
</protein>
<comment type="caution">
    <text evidence="10">The sequence shown here is derived from an EMBL/GenBank/DDBJ whole genome shotgun (WGS) entry which is preliminary data.</text>
</comment>
<evidence type="ECO:0000256" key="6">
    <source>
        <dbReference type="ARBA" id="ARBA00022989"/>
    </source>
</evidence>
<dbReference type="SUPFAM" id="SSF81345">
    <property type="entry name" value="ABC transporter involved in vitamin B12 uptake, BtuC"/>
    <property type="match status" value="1"/>
</dbReference>
<feature type="transmembrane region" description="Helical" evidence="9">
    <location>
        <begin position="61"/>
        <end position="82"/>
    </location>
</feature>
<dbReference type="Pfam" id="PF01032">
    <property type="entry name" value="FecCD"/>
    <property type="match status" value="1"/>
</dbReference>
<feature type="transmembrane region" description="Helical" evidence="9">
    <location>
        <begin position="369"/>
        <end position="389"/>
    </location>
</feature>
<evidence type="ECO:0000256" key="8">
    <source>
        <dbReference type="SAM" id="MobiDB-lite"/>
    </source>
</evidence>
<feature type="transmembrane region" description="Helical" evidence="9">
    <location>
        <begin position="154"/>
        <end position="174"/>
    </location>
</feature>
<keyword evidence="5 9" id="KW-0812">Transmembrane</keyword>
<evidence type="ECO:0000313" key="11">
    <source>
        <dbReference type="Proteomes" id="UP001597181"/>
    </source>
</evidence>
<dbReference type="CDD" id="cd06550">
    <property type="entry name" value="TM_ABC_iron-siderophores_like"/>
    <property type="match status" value="1"/>
</dbReference>
<reference evidence="11" key="1">
    <citation type="journal article" date="2019" name="Int. J. Syst. Evol. Microbiol.">
        <title>The Global Catalogue of Microorganisms (GCM) 10K type strain sequencing project: providing services to taxonomists for standard genome sequencing and annotation.</title>
        <authorList>
            <consortium name="The Broad Institute Genomics Platform"/>
            <consortium name="The Broad Institute Genome Sequencing Center for Infectious Disease"/>
            <person name="Wu L."/>
            <person name="Ma J."/>
        </authorList>
    </citation>
    <scope>NUCLEOTIDE SEQUENCE [LARGE SCALE GENOMIC DNA]</scope>
    <source>
        <strain evidence="11">CCUG 50213</strain>
    </source>
</reference>
<feature type="transmembrane region" description="Helical" evidence="9">
    <location>
        <begin position="180"/>
        <end position="198"/>
    </location>
</feature>
<gene>
    <name evidence="10" type="ORF">ACFQ3U_11980</name>
</gene>
<feature type="transmembrane region" description="Helical" evidence="9">
    <location>
        <begin position="122"/>
        <end position="142"/>
    </location>
</feature>
<feature type="transmembrane region" description="Helical" evidence="9">
    <location>
        <begin position="254"/>
        <end position="279"/>
    </location>
</feature>
<organism evidence="10 11">
    <name type="scientific">Leucobacter albus</name>
    <dbReference type="NCBI Taxonomy" id="272210"/>
    <lineage>
        <taxon>Bacteria</taxon>
        <taxon>Bacillati</taxon>
        <taxon>Actinomycetota</taxon>
        <taxon>Actinomycetes</taxon>
        <taxon>Micrococcales</taxon>
        <taxon>Microbacteriaceae</taxon>
        <taxon>Leucobacter</taxon>
    </lineage>
</organism>
<evidence type="ECO:0000256" key="1">
    <source>
        <dbReference type="ARBA" id="ARBA00004651"/>
    </source>
</evidence>
<evidence type="ECO:0000256" key="3">
    <source>
        <dbReference type="ARBA" id="ARBA00022448"/>
    </source>
</evidence>
<dbReference type="RefSeq" id="WP_343960588.1">
    <property type="nucleotide sequence ID" value="NZ_BAAAKZ010000008.1"/>
</dbReference>
<evidence type="ECO:0000256" key="2">
    <source>
        <dbReference type="ARBA" id="ARBA00007935"/>
    </source>
</evidence>
<dbReference type="InterPro" id="IPR037294">
    <property type="entry name" value="ABC_BtuC-like"/>
</dbReference>
<feature type="region of interest" description="Disordered" evidence="8">
    <location>
        <begin position="1"/>
        <end position="32"/>
    </location>
</feature>
<dbReference type="PANTHER" id="PTHR30472:SF25">
    <property type="entry name" value="ABC TRANSPORTER PERMEASE PROTEIN MJ0876-RELATED"/>
    <property type="match status" value="1"/>
</dbReference>
<dbReference type="InterPro" id="IPR000522">
    <property type="entry name" value="ABC_transptr_permease_BtuC"/>
</dbReference>
<evidence type="ECO:0000256" key="7">
    <source>
        <dbReference type="ARBA" id="ARBA00023136"/>
    </source>
</evidence>
<accession>A0ABW3TPE6</accession>
<comment type="similarity">
    <text evidence="2">Belongs to the binding-protein-dependent transport system permease family. FecCD subfamily.</text>
</comment>
<keyword evidence="6 9" id="KW-1133">Transmembrane helix</keyword>
<feature type="transmembrane region" description="Helical" evidence="9">
    <location>
        <begin position="299"/>
        <end position="332"/>
    </location>
</feature>
<dbReference type="EMBL" id="JBHTLY010000005">
    <property type="protein sequence ID" value="MFD1202611.1"/>
    <property type="molecule type" value="Genomic_DNA"/>
</dbReference>
<evidence type="ECO:0000256" key="4">
    <source>
        <dbReference type="ARBA" id="ARBA00022475"/>
    </source>
</evidence>
<sequence length="400" mass="41105">MSQQHTAPPGAHRPSPELPEPPEQPRLADITRSAGAPAELPRVLDYDAQPAALPKPRKRRVAVLFIALGAGLVVVTLLSAALGQMQIPVTEVIGSLCRRAGLSCGAAPSHPLADAALWEVRFPRVVLGVFVGAALAAAGAIMQGVFGNPLADPGIVGVSSGAAMGASLMIVTGLAAGSSFALPIGAFVTGTLTAMLIYSMARSRGRTQVVTLILVGVAVNAFCGAALALMTFAADMNQREQIVFWQMGSLAGALWDAVATVLPLLVVGLVLAFGIAGKLDLLSLGDDAARHLGVNIERLRIYAIAIVAVLTAAAVAFAGIIGFVGLVVPHLIRMLVGPGHKVLVPASALGGALLLVLADTFARTAVPYAELPLGMITALIGGPFFFILIKRSRTKNGGWL</sequence>
<feature type="transmembrane region" description="Helical" evidence="9">
    <location>
        <begin position="344"/>
        <end position="362"/>
    </location>
</feature>
<dbReference type="PANTHER" id="PTHR30472">
    <property type="entry name" value="FERRIC ENTEROBACTIN TRANSPORT SYSTEM PERMEASE PROTEIN"/>
    <property type="match status" value="1"/>
</dbReference>
<keyword evidence="4" id="KW-1003">Cell membrane</keyword>
<dbReference type="Gene3D" id="1.10.3470.10">
    <property type="entry name" value="ABC transporter involved in vitamin B12 uptake, BtuC"/>
    <property type="match status" value="1"/>
</dbReference>
<evidence type="ECO:0000313" key="10">
    <source>
        <dbReference type="EMBL" id="MFD1202611.1"/>
    </source>
</evidence>
<keyword evidence="7 9" id="KW-0472">Membrane</keyword>
<feature type="transmembrane region" description="Helical" evidence="9">
    <location>
        <begin position="210"/>
        <end position="234"/>
    </location>
</feature>
<comment type="subcellular location">
    <subcellularLocation>
        <location evidence="1">Cell membrane</location>
        <topology evidence="1">Multi-pass membrane protein</topology>
    </subcellularLocation>
</comment>
<keyword evidence="3" id="KW-0813">Transport</keyword>
<keyword evidence="11" id="KW-1185">Reference proteome</keyword>
<evidence type="ECO:0000256" key="5">
    <source>
        <dbReference type="ARBA" id="ARBA00022692"/>
    </source>
</evidence>
<name>A0ABW3TPE6_9MICO</name>